<keyword evidence="17" id="KW-1185">Reference proteome</keyword>
<proteinExistence type="predicted"/>
<dbReference type="InterPro" id="IPR011009">
    <property type="entry name" value="Kinase-like_dom_sf"/>
</dbReference>
<dbReference type="InterPro" id="IPR038232">
    <property type="entry name" value="PknH-like_Extracell_sf"/>
</dbReference>
<protein>
    <recommendedName>
        <fullName evidence="2">non-specific serine/threonine protein kinase</fullName>
        <ecNumber evidence="2">2.7.11.1</ecNumber>
    </recommendedName>
</protein>
<comment type="caution">
    <text evidence="16">The sequence shown here is derived from an EMBL/GenBank/DDBJ whole genome shotgun (WGS) entry which is preliminary data.</text>
</comment>
<dbReference type="PROSITE" id="PS50011">
    <property type="entry name" value="PROTEIN_KINASE_DOM"/>
    <property type="match status" value="1"/>
</dbReference>
<keyword evidence="8 16" id="KW-0418">Kinase</keyword>
<evidence type="ECO:0000256" key="13">
    <source>
        <dbReference type="ARBA" id="ARBA00048679"/>
    </source>
</evidence>
<evidence type="ECO:0000259" key="15">
    <source>
        <dbReference type="PROSITE" id="PS50011"/>
    </source>
</evidence>
<comment type="subcellular location">
    <subcellularLocation>
        <location evidence="1">Cell membrane</location>
        <topology evidence="1">Single-pass membrane protein</topology>
    </subcellularLocation>
</comment>
<sequence>MLEPGAVIAGYRVIRTLGSGGMGAVYLVANPELPRNDALKLLSAELSRDPSFRARFDREASVASQLDHPNITSIYRRGTTADGQLWIAMQFIDGTDADAALRAGTMTPNRAVHIVREVAKALDYAHNRQVIHRDVKPANFLLSGPIGPDERVVLADFGIARAVDDASITSTGAVMATLAYAAPEVLLGRRVDGRTDTYSLACSLYRMLTGKTPYQEFGSSAAVMNAHLNYPPPRVTEANPNLPQALDQALATAMAKDPNARFQSSGAFANAVAAAFQPTPAPQSFHGSPPSHPGYAAHPSPQFAAPNSGGWQPQAPASSGSSKRPLLIAGAVGVAALLGLGVVGFMASGGGDDTKHSGASTTTSATPTVTAKPIKPADLAPLLPDVTDMESLIGASDLELKAQGTAVSQATAEDGGVADRPECLGVMYPLRAVAYDGTGYSGAWGQRMEDTTDPVSHVIQQSVAAFPTAAQAEDFVNNAKPTWQKCGGTQLRTTFASGEETFAIGTPTETDNTITLVAQLDAGSGWACSRALGAKNNVVFDINACGYGVTDEAEQVMNEGFSRVSMEP</sequence>
<dbReference type="EC" id="2.7.11.1" evidence="2"/>
<keyword evidence="11" id="KW-0472">Membrane</keyword>
<keyword evidence="6" id="KW-0812">Transmembrane</keyword>
<evidence type="ECO:0000256" key="11">
    <source>
        <dbReference type="ARBA" id="ARBA00023136"/>
    </source>
</evidence>
<dbReference type="OrthoDB" id="5622056at2"/>
<keyword evidence="4 16" id="KW-0723">Serine/threonine-protein kinase</keyword>
<dbReference type="InterPro" id="IPR026954">
    <property type="entry name" value="PknH-like_Extracell"/>
</dbReference>
<feature type="domain" description="Protein kinase" evidence="15">
    <location>
        <begin position="11"/>
        <end position="276"/>
    </location>
</feature>
<evidence type="ECO:0000256" key="4">
    <source>
        <dbReference type="ARBA" id="ARBA00022527"/>
    </source>
</evidence>
<evidence type="ECO:0000313" key="17">
    <source>
        <dbReference type="Proteomes" id="UP000230551"/>
    </source>
</evidence>
<dbReference type="PANTHER" id="PTHR43289:SF6">
    <property type="entry name" value="SERINE_THREONINE-PROTEIN KINASE NEKL-3"/>
    <property type="match status" value="1"/>
</dbReference>
<dbReference type="InterPro" id="IPR000719">
    <property type="entry name" value="Prot_kinase_dom"/>
</dbReference>
<keyword evidence="9" id="KW-0067">ATP-binding</keyword>
<organism evidence="16 17">
    <name type="scientific">Mycolicibacterium brumae</name>
    <dbReference type="NCBI Taxonomy" id="85968"/>
    <lineage>
        <taxon>Bacteria</taxon>
        <taxon>Bacillati</taxon>
        <taxon>Actinomycetota</taxon>
        <taxon>Actinomycetes</taxon>
        <taxon>Mycobacteriales</taxon>
        <taxon>Mycobacteriaceae</taxon>
        <taxon>Mycolicibacterium</taxon>
    </lineage>
</organism>
<evidence type="ECO:0000256" key="1">
    <source>
        <dbReference type="ARBA" id="ARBA00004162"/>
    </source>
</evidence>
<dbReference type="STRING" id="85968.GCA_900073015_01341"/>
<name>A0A2G5PG03_9MYCO</name>
<evidence type="ECO:0000256" key="9">
    <source>
        <dbReference type="ARBA" id="ARBA00022840"/>
    </source>
</evidence>
<evidence type="ECO:0000256" key="12">
    <source>
        <dbReference type="ARBA" id="ARBA00047899"/>
    </source>
</evidence>
<dbReference type="Pfam" id="PF00069">
    <property type="entry name" value="Pkinase"/>
    <property type="match status" value="1"/>
</dbReference>
<evidence type="ECO:0000256" key="2">
    <source>
        <dbReference type="ARBA" id="ARBA00012513"/>
    </source>
</evidence>
<dbReference type="AlphaFoldDB" id="A0A2G5PG03"/>
<dbReference type="PANTHER" id="PTHR43289">
    <property type="entry name" value="MITOGEN-ACTIVATED PROTEIN KINASE KINASE KINASE 20-RELATED"/>
    <property type="match status" value="1"/>
</dbReference>
<reference evidence="16 17" key="1">
    <citation type="journal article" date="2017" name="Infect. Genet. Evol.">
        <title>The new phylogeny of the genus Mycobacterium: The old and the news.</title>
        <authorList>
            <person name="Tortoli E."/>
            <person name="Fedrizzi T."/>
            <person name="Meehan C.J."/>
            <person name="Trovato A."/>
            <person name="Grottola A."/>
            <person name="Giacobazzi E."/>
            <person name="Serpini G.F."/>
            <person name="Tagliazucchi S."/>
            <person name="Fabio A."/>
            <person name="Bettua C."/>
            <person name="Bertorelli R."/>
            <person name="Frascaro F."/>
            <person name="De Sanctis V."/>
            <person name="Pecorari M."/>
            <person name="Jousson O."/>
            <person name="Segata N."/>
            <person name="Cirillo D.M."/>
        </authorList>
    </citation>
    <scope>NUCLEOTIDE SEQUENCE [LARGE SCALE GENOMIC DNA]</scope>
    <source>
        <strain evidence="16 17">CIP1034565</strain>
    </source>
</reference>
<keyword evidence="3" id="KW-1003">Cell membrane</keyword>
<accession>A0A2G5PG03</accession>
<dbReference type="PROSITE" id="PS00108">
    <property type="entry name" value="PROTEIN_KINASE_ST"/>
    <property type="match status" value="1"/>
</dbReference>
<keyword evidence="7" id="KW-0547">Nucleotide-binding</keyword>
<evidence type="ECO:0000256" key="6">
    <source>
        <dbReference type="ARBA" id="ARBA00022692"/>
    </source>
</evidence>
<keyword evidence="10" id="KW-1133">Transmembrane helix</keyword>
<dbReference type="GO" id="GO:0004674">
    <property type="term" value="F:protein serine/threonine kinase activity"/>
    <property type="evidence" value="ECO:0007669"/>
    <property type="project" value="UniProtKB-KW"/>
</dbReference>
<dbReference type="FunFam" id="1.10.510.10:FF:000021">
    <property type="entry name" value="Serine/threonine protein kinase"/>
    <property type="match status" value="1"/>
</dbReference>
<dbReference type="GO" id="GO:0080090">
    <property type="term" value="P:regulation of primary metabolic process"/>
    <property type="evidence" value="ECO:0007669"/>
    <property type="project" value="UniProtKB-ARBA"/>
</dbReference>
<dbReference type="Pfam" id="PF14032">
    <property type="entry name" value="PknH_C"/>
    <property type="match status" value="1"/>
</dbReference>
<dbReference type="Gene3D" id="3.40.1000.70">
    <property type="entry name" value="PknH-like extracellular domain"/>
    <property type="match status" value="1"/>
</dbReference>
<comment type="catalytic activity">
    <reaction evidence="12">
        <text>L-threonyl-[protein] + ATP = O-phospho-L-threonyl-[protein] + ADP + H(+)</text>
        <dbReference type="Rhea" id="RHEA:46608"/>
        <dbReference type="Rhea" id="RHEA-COMP:11060"/>
        <dbReference type="Rhea" id="RHEA-COMP:11605"/>
        <dbReference type="ChEBI" id="CHEBI:15378"/>
        <dbReference type="ChEBI" id="CHEBI:30013"/>
        <dbReference type="ChEBI" id="CHEBI:30616"/>
        <dbReference type="ChEBI" id="CHEBI:61977"/>
        <dbReference type="ChEBI" id="CHEBI:456216"/>
        <dbReference type="EC" id="2.7.11.1"/>
    </reaction>
</comment>
<evidence type="ECO:0000256" key="7">
    <source>
        <dbReference type="ARBA" id="ARBA00022741"/>
    </source>
</evidence>
<dbReference type="CDD" id="cd14014">
    <property type="entry name" value="STKc_PknB_like"/>
    <property type="match status" value="1"/>
</dbReference>
<dbReference type="SUPFAM" id="SSF56112">
    <property type="entry name" value="Protein kinase-like (PK-like)"/>
    <property type="match status" value="1"/>
</dbReference>
<evidence type="ECO:0000256" key="3">
    <source>
        <dbReference type="ARBA" id="ARBA00022475"/>
    </source>
</evidence>
<evidence type="ECO:0000256" key="14">
    <source>
        <dbReference type="SAM" id="MobiDB-lite"/>
    </source>
</evidence>
<feature type="region of interest" description="Disordered" evidence="14">
    <location>
        <begin position="279"/>
        <end position="322"/>
    </location>
</feature>
<dbReference type="InterPro" id="IPR008271">
    <property type="entry name" value="Ser/Thr_kinase_AS"/>
</dbReference>
<dbReference type="Gene3D" id="3.30.200.20">
    <property type="entry name" value="Phosphorylase Kinase, domain 1"/>
    <property type="match status" value="1"/>
</dbReference>
<comment type="catalytic activity">
    <reaction evidence="13">
        <text>L-seryl-[protein] + ATP = O-phospho-L-seryl-[protein] + ADP + H(+)</text>
        <dbReference type="Rhea" id="RHEA:17989"/>
        <dbReference type="Rhea" id="RHEA-COMP:9863"/>
        <dbReference type="Rhea" id="RHEA-COMP:11604"/>
        <dbReference type="ChEBI" id="CHEBI:15378"/>
        <dbReference type="ChEBI" id="CHEBI:29999"/>
        <dbReference type="ChEBI" id="CHEBI:30616"/>
        <dbReference type="ChEBI" id="CHEBI:83421"/>
        <dbReference type="ChEBI" id="CHEBI:456216"/>
        <dbReference type="EC" id="2.7.11.1"/>
    </reaction>
</comment>
<dbReference type="Gene3D" id="1.10.510.10">
    <property type="entry name" value="Transferase(Phosphotransferase) domain 1"/>
    <property type="match status" value="1"/>
</dbReference>
<dbReference type="GO" id="GO:0005886">
    <property type="term" value="C:plasma membrane"/>
    <property type="evidence" value="ECO:0007669"/>
    <property type="project" value="UniProtKB-SubCell"/>
</dbReference>
<evidence type="ECO:0000256" key="8">
    <source>
        <dbReference type="ARBA" id="ARBA00022777"/>
    </source>
</evidence>
<feature type="compositionally biased region" description="Polar residues" evidence="14">
    <location>
        <begin position="309"/>
        <end position="322"/>
    </location>
</feature>
<evidence type="ECO:0000313" key="16">
    <source>
        <dbReference type="EMBL" id="PIB77236.1"/>
    </source>
</evidence>
<gene>
    <name evidence="16" type="ORF">CQY22_003060</name>
</gene>
<evidence type="ECO:0000256" key="5">
    <source>
        <dbReference type="ARBA" id="ARBA00022679"/>
    </source>
</evidence>
<dbReference type="Proteomes" id="UP000230551">
    <property type="component" value="Unassembled WGS sequence"/>
</dbReference>
<keyword evidence="5" id="KW-0808">Transferase</keyword>
<dbReference type="SMART" id="SM00220">
    <property type="entry name" value="S_TKc"/>
    <property type="match status" value="1"/>
</dbReference>
<dbReference type="GO" id="GO:0005524">
    <property type="term" value="F:ATP binding"/>
    <property type="evidence" value="ECO:0007669"/>
    <property type="project" value="UniProtKB-KW"/>
</dbReference>
<evidence type="ECO:0000256" key="10">
    <source>
        <dbReference type="ARBA" id="ARBA00022989"/>
    </source>
</evidence>
<dbReference type="EMBL" id="PDCN02000002">
    <property type="protein sequence ID" value="PIB77236.1"/>
    <property type="molecule type" value="Genomic_DNA"/>
</dbReference>